<feature type="domain" description="Transglycosylase SLT" evidence="2">
    <location>
        <begin position="204"/>
        <end position="296"/>
    </location>
</feature>
<organism evidence="3 4">
    <name type="scientific">Metallumcola ferriviriculae</name>
    <dbReference type="NCBI Taxonomy" id="3039180"/>
    <lineage>
        <taxon>Bacteria</taxon>
        <taxon>Bacillati</taxon>
        <taxon>Bacillota</taxon>
        <taxon>Clostridia</taxon>
        <taxon>Neomoorellales</taxon>
        <taxon>Desulfitibacteraceae</taxon>
        <taxon>Metallumcola</taxon>
    </lineage>
</organism>
<dbReference type="InterPro" id="IPR023346">
    <property type="entry name" value="Lysozyme-like_dom_sf"/>
</dbReference>
<proteinExistence type="inferred from homology"/>
<accession>A0AAU0UPN0</accession>
<sequence length="336" mass="38128">MKILRRFGKTMYRTFYRLMMTGLVMLLIFLVIVQVLGQIDFQHYEEGFIQYLIDKDVKEFKNTDFEKQWVQEMQNMLGQAPPKISIDIARTKQYKTEQWQLFKQGIDDTVLLMLDVLGLGGKKVGKEESVDRAKVDLDLAQDDRKISKSWRGIAVDNLWDAAVALYRTVSVNVVLVDDKPVTIVKKTVIPFDRTDNILRWAPQIQAAAQKYDIDPAIIAGVMEQESGGNPKAISHAGAVGLMQLMPGTAKYLGVDPYDPQANIEGGARYLSMQLKEFGNLKQALAAYNAGPGNVYNSRYLYISETQNYLRRVPSLIDKYQKKFIGVRVTAQSQDKL</sequence>
<dbReference type="CDD" id="cd00254">
    <property type="entry name" value="LT-like"/>
    <property type="match status" value="1"/>
</dbReference>
<dbReference type="SUPFAM" id="SSF53955">
    <property type="entry name" value="Lysozyme-like"/>
    <property type="match status" value="1"/>
</dbReference>
<evidence type="ECO:0000313" key="4">
    <source>
        <dbReference type="Proteomes" id="UP001329915"/>
    </source>
</evidence>
<keyword evidence="4" id="KW-1185">Reference proteome</keyword>
<evidence type="ECO:0000259" key="2">
    <source>
        <dbReference type="Pfam" id="PF01464"/>
    </source>
</evidence>
<comment type="similarity">
    <text evidence="1">Belongs to the transglycosylase Slt family.</text>
</comment>
<dbReference type="EMBL" id="CP121694">
    <property type="protein sequence ID" value="WRO21148.1"/>
    <property type="molecule type" value="Genomic_DNA"/>
</dbReference>
<dbReference type="AlphaFoldDB" id="A0AAU0UPN0"/>
<dbReference type="InterPro" id="IPR008258">
    <property type="entry name" value="Transglycosylase_SLT_dom_1"/>
</dbReference>
<dbReference type="GO" id="GO:0008933">
    <property type="term" value="F:peptidoglycan lytic transglycosylase activity"/>
    <property type="evidence" value="ECO:0007669"/>
    <property type="project" value="InterPro"/>
</dbReference>
<dbReference type="KEGG" id="dbc:MFMK1_000944"/>
<protein>
    <submittedName>
        <fullName evidence="3">Lytic transglycosylase domain-containing protein</fullName>
    </submittedName>
</protein>
<dbReference type="PROSITE" id="PS00922">
    <property type="entry name" value="TRANSGLYCOSYLASE"/>
    <property type="match status" value="1"/>
</dbReference>
<dbReference type="GO" id="GO:0000270">
    <property type="term" value="P:peptidoglycan metabolic process"/>
    <property type="evidence" value="ECO:0007669"/>
    <property type="project" value="InterPro"/>
</dbReference>
<evidence type="ECO:0000256" key="1">
    <source>
        <dbReference type="ARBA" id="ARBA00007734"/>
    </source>
</evidence>
<dbReference type="PANTHER" id="PTHR37423">
    <property type="entry name" value="SOLUBLE LYTIC MUREIN TRANSGLYCOSYLASE-RELATED"/>
    <property type="match status" value="1"/>
</dbReference>
<name>A0AAU0UPN0_9FIRM</name>
<dbReference type="Pfam" id="PF01464">
    <property type="entry name" value="SLT"/>
    <property type="match status" value="1"/>
</dbReference>
<dbReference type="RefSeq" id="WP_366924005.1">
    <property type="nucleotide sequence ID" value="NZ_CP121694.1"/>
</dbReference>
<evidence type="ECO:0000313" key="3">
    <source>
        <dbReference type="EMBL" id="WRO21148.1"/>
    </source>
</evidence>
<dbReference type="GO" id="GO:0016020">
    <property type="term" value="C:membrane"/>
    <property type="evidence" value="ECO:0007669"/>
    <property type="project" value="InterPro"/>
</dbReference>
<dbReference type="InterPro" id="IPR000189">
    <property type="entry name" value="Transglyc_AS"/>
</dbReference>
<reference evidence="3 4" key="1">
    <citation type="submission" date="2023-04" db="EMBL/GenBank/DDBJ databases">
        <authorList>
            <person name="Hsu D."/>
        </authorList>
    </citation>
    <scope>NUCLEOTIDE SEQUENCE [LARGE SCALE GENOMIC DNA]</scope>
    <source>
        <strain evidence="3 4">MK1</strain>
    </source>
</reference>
<dbReference type="Proteomes" id="UP001329915">
    <property type="component" value="Chromosome"/>
</dbReference>
<dbReference type="Gene3D" id="1.10.530.10">
    <property type="match status" value="1"/>
</dbReference>
<gene>
    <name evidence="3" type="ORF">MFMK1_000944</name>
</gene>
<dbReference type="PANTHER" id="PTHR37423:SF2">
    <property type="entry name" value="MEMBRANE-BOUND LYTIC MUREIN TRANSGLYCOSYLASE C"/>
    <property type="match status" value="1"/>
</dbReference>